<dbReference type="EMBL" id="JAYKXN010000005">
    <property type="protein sequence ID" value="KAK7285580.1"/>
    <property type="molecule type" value="Genomic_DNA"/>
</dbReference>
<dbReference type="AlphaFoldDB" id="A0AAN9ISP4"/>
<evidence type="ECO:0000313" key="1">
    <source>
        <dbReference type="EMBL" id="KAK7285580.1"/>
    </source>
</evidence>
<comment type="caution">
    <text evidence="1">The sequence shown here is derived from an EMBL/GenBank/DDBJ whole genome shotgun (WGS) entry which is preliminary data.</text>
</comment>
<accession>A0AAN9ISP4</accession>
<organism evidence="1 2">
    <name type="scientific">Clitoria ternatea</name>
    <name type="common">Butterfly pea</name>
    <dbReference type="NCBI Taxonomy" id="43366"/>
    <lineage>
        <taxon>Eukaryota</taxon>
        <taxon>Viridiplantae</taxon>
        <taxon>Streptophyta</taxon>
        <taxon>Embryophyta</taxon>
        <taxon>Tracheophyta</taxon>
        <taxon>Spermatophyta</taxon>
        <taxon>Magnoliopsida</taxon>
        <taxon>eudicotyledons</taxon>
        <taxon>Gunneridae</taxon>
        <taxon>Pentapetalae</taxon>
        <taxon>rosids</taxon>
        <taxon>fabids</taxon>
        <taxon>Fabales</taxon>
        <taxon>Fabaceae</taxon>
        <taxon>Papilionoideae</taxon>
        <taxon>50 kb inversion clade</taxon>
        <taxon>NPAAA clade</taxon>
        <taxon>indigoferoid/millettioid clade</taxon>
        <taxon>Phaseoleae</taxon>
        <taxon>Clitoria</taxon>
    </lineage>
</organism>
<keyword evidence="2" id="KW-1185">Reference proteome</keyword>
<name>A0AAN9ISP4_CLITE</name>
<dbReference type="Proteomes" id="UP001359559">
    <property type="component" value="Unassembled WGS sequence"/>
</dbReference>
<gene>
    <name evidence="1" type="ORF">RJT34_20356</name>
</gene>
<sequence length="149" mass="17096">MPLAAELYTLHHRSILSETSLTFSDVHEPKFHPLSFNSCCQARAKLFITITFITTNPQFSKPFLLNHPVTLASILTTPIPKNPIFLLLLQNSHFQFQFPPSQFVIFSSNHKTQKFPPNFIKNPNFKFSRIQFNSAHPQPDLTIQPHPIS</sequence>
<protein>
    <submittedName>
        <fullName evidence="1">Uncharacterized protein</fullName>
    </submittedName>
</protein>
<proteinExistence type="predicted"/>
<evidence type="ECO:0000313" key="2">
    <source>
        <dbReference type="Proteomes" id="UP001359559"/>
    </source>
</evidence>
<reference evidence="1 2" key="1">
    <citation type="submission" date="2024-01" db="EMBL/GenBank/DDBJ databases">
        <title>The genomes of 5 underutilized Papilionoideae crops provide insights into root nodulation and disease resistance.</title>
        <authorList>
            <person name="Yuan L."/>
        </authorList>
    </citation>
    <scope>NUCLEOTIDE SEQUENCE [LARGE SCALE GENOMIC DNA]</scope>
    <source>
        <strain evidence="1">LY-2023</strain>
        <tissue evidence="1">Leaf</tissue>
    </source>
</reference>